<gene>
    <name evidence="2" type="ORF">H5410_062144</name>
</gene>
<evidence type="ECO:0000256" key="1">
    <source>
        <dbReference type="ARBA" id="ARBA00022821"/>
    </source>
</evidence>
<organism evidence="2 3">
    <name type="scientific">Solanum commersonii</name>
    <name type="common">Commerson's wild potato</name>
    <name type="synonym">Commerson's nightshade</name>
    <dbReference type="NCBI Taxonomy" id="4109"/>
    <lineage>
        <taxon>Eukaryota</taxon>
        <taxon>Viridiplantae</taxon>
        <taxon>Streptophyta</taxon>
        <taxon>Embryophyta</taxon>
        <taxon>Tracheophyta</taxon>
        <taxon>Spermatophyta</taxon>
        <taxon>Magnoliopsida</taxon>
        <taxon>eudicotyledons</taxon>
        <taxon>Gunneridae</taxon>
        <taxon>Pentapetalae</taxon>
        <taxon>asterids</taxon>
        <taxon>lamiids</taxon>
        <taxon>Solanales</taxon>
        <taxon>Solanaceae</taxon>
        <taxon>Solanoideae</taxon>
        <taxon>Solaneae</taxon>
        <taxon>Solanum</taxon>
    </lineage>
</organism>
<keyword evidence="1" id="KW-0611">Plant defense</keyword>
<keyword evidence="3" id="KW-1185">Reference proteome</keyword>
<dbReference type="PANTHER" id="PTHR33463">
    <property type="entry name" value="NB-ARC DOMAIN-CONTAINING PROTEIN-RELATED"/>
    <property type="match status" value="1"/>
</dbReference>
<evidence type="ECO:0000313" key="3">
    <source>
        <dbReference type="Proteomes" id="UP000824120"/>
    </source>
</evidence>
<accession>A0A9J5WA13</accession>
<name>A0A9J5WA13_SOLCO</name>
<dbReference type="EMBL" id="JACXVP010000012">
    <property type="protein sequence ID" value="KAG5572378.1"/>
    <property type="molecule type" value="Genomic_DNA"/>
</dbReference>
<evidence type="ECO:0000313" key="2">
    <source>
        <dbReference type="EMBL" id="KAG5572378.1"/>
    </source>
</evidence>
<proteinExistence type="predicted"/>
<dbReference type="InterPro" id="IPR050905">
    <property type="entry name" value="Plant_NBS-LRR"/>
</dbReference>
<comment type="caution">
    <text evidence="2">The sequence shown here is derived from an EMBL/GenBank/DDBJ whole genome shotgun (WGS) entry which is preliminary data.</text>
</comment>
<dbReference type="OrthoDB" id="1751378at2759"/>
<protein>
    <submittedName>
        <fullName evidence="2">Uncharacterized protein</fullName>
    </submittedName>
</protein>
<dbReference type="SUPFAM" id="SSF52047">
    <property type="entry name" value="RNI-like"/>
    <property type="match status" value="1"/>
</dbReference>
<dbReference type="PANTHER" id="PTHR33463:SF198">
    <property type="entry name" value="RPP4C3"/>
    <property type="match status" value="1"/>
</dbReference>
<dbReference type="AlphaFoldDB" id="A0A9J5WA13"/>
<sequence length="372" mass="42555">PTQCHQIQLNCHPLPWKDQSICLGEIASSSITIIYFMQYSHMSIVTNKFVELPSLIVYPKLKLLMLKVYSKDRFKLQDDFFYGMGELNVLSLSGYKCSFLCFPPSILPFPTFIKRLSSLRMLCLSHIMLDDKPITGKLVTLEILNIRDCELEELPVEIGKLTNLIMLELRNKLVQLEELHIVGVKHCSYSTLRELESLSRLIALTLSECSRDVIYSNFGLCSKLTRYTLKVGDVDMGVSSMGDNGKNIALEVTETTPLADWICHLLKESKVVYSTRKGSNNVLTELQLNKLQNVKYISLSRCDLVTHLLNISHEVIKFPNLYELKLEHLKCLTHFCSDNVEGIEFPLLREMLFIELLEFPNFCLTSNNSITD</sequence>
<dbReference type="InterPro" id="IPR032675">
    <property type="entry name" value="LRR_dom_sf"/>
</dbReference>
<feature type="non-terminal residue" evidence="2">
    <location>
        <position position="1"/>
    </location>
</feature>
<dbReference type="Gene3D" id="3.80.10.10">
    <property type="entry name" value="Ribonuclease Inhibitor"/>
    <property type="match status" value="2"/>
</dbReference>
<dbReference type="Proteomes" id="UP000824120">
    <property type="component" value="Chromosome 12"/>
</dbReference>
<reference evidence="2 3" key="1">
    <citation type="submission" date="2020-09" db="EMBL/GenBank/DDBJ databases">
        <title>De no assembly of potato wild relative species, Solanum commersonii.</title>
        <authorList>
            <person name="Cho K."/>
        </authorList>
    </citation>
    <scope>NUCLEOTIDE SEQUENCE [LARGE SCALE GENOMIC DNA]</scope>
    <source>
        <strain evidence="2">LZ3.2</strain>
        <tissue evidence="2">Leaf</tissue>
    </source>
</reference>